<sequence>MEPSPRWEYFYLVGSAQTHTNLNSSGLQAATVQNVQYATVCDTDTIQCVTSAADDTNATILKGGESTVGGSLAYNINGIGVNQSQTFQELPLNLSTTTNQPTQPNITAASDYGTHLREFARFAVDQADTIRGPSSSSAVINTEVVPNCANEQGIIQESFIQTNCHLSDGNNNNIPVSVMCTDTDVENLTEGTDSGINYTNNSIVCSGNSTEVLSKEQEKQDKIEIELGENEDFSKIRLMSTSAGAKTPIVREPPSVTRRINLSCLQSISSIGSTAATPSSSSVTETAGSDIGTRILQTLSDSSSKVISHSIVNITSKNDETKQRNLPMPVRPKPVLGFAGQFIPVSAGSDSNNLGTNGRTATVYPIQPALSVSLPPLSVFRAPVRFVPPSVPLLPSRLPTQESRFPVVRTRFIKGRKSAVQKARRRQSVKCPSSSDELKDSSQLHDDGIQNGDLSEDSQGRNRVDLNARERERVSLLNNGFDCLRRVLPWSTKIGRRVSKVDTLRGAISYIDFLQRLLKRPKMSLRFAPSIPVCKTLKLCMLITLGCTLSPFTW</sequence>
<dbReference type="GO" id="GO:0000977">
    <property type="term" value="F:RNA polymerase II transcription regulatory region sequence-specific DNA binding"/>
    <property type="evidence" value="ECO:0007669"/>
    <property type="project" value="TreeGrafter"/>
</dbReference>
<feature type="region of interest" description="Disordered" evidence="1">
    <location>
        <begin position="423"/>
        <end position="465"/>
    </location>
</feature>
<dbReference type="InterPro" id="IPR036638">
    <property type="entry name" value="HLH_DNA-bd_sf"/>
</dbReference>
<evidence type="ECO:0000259" key="2">
    <source>
        <dbReference type="PROSITE" id="PS50888"/>
    </source>
</evidence>
<dbReference type="GO" id="GO:0046983">
    <property type="term" value="F:protein dimerization activity"/>
    <property type="evidence" value="ECO:0007669"/>
    <property type="project" value="InterPro"/>
</dbReference>
<comment type="caution">
    <text evidence="3">The sequence shown here is derived from an EMBL/GenBank/DDBJ whole genome shotgun (WGS) entry which is preliminary data.</text>
</comment>
<proteinExistence type="predicted"/>
<evidence type="ECO:0000313" key="3">
    <source>
        <dbReference type="EMBL" id="PIK37102.1"/>
    </source>
</evidence>
<accession>A0A2G8JMW5</accession>
<reference evidence="3 4" key="1">
    <citation type="journal article" date="2017" name="PLoS Biol.">
        <title>The sea cucumber genome provides insights into morphological evolution and visceral regeneration.</title>
        <authorList>
            <person name="Zhang X."/>
            <person name="Sun L."/>
            <person name="Yuan J."/>
            <person name="Sun Y."/>
            <person name="Gao Y."/>
            <person name="Zhang L."/>
            <person name="Li S."/>
            <person name="Dai H."/>
            <person name="Hamel J.F."/>
            <person name="Liu C."/>
            <person name="Yu Y."/>
            <person name="Liu S."/>
            <person name="Lin W."/>
            <person name="Guo K."/>
            <person name="Jin S."/>
            <person name="Xu P."/>
            <person name="Storey K.B."/>
            <person name="Huan P."/>
            <person name="Zhang T."/>
            <person name="Zhou Y."/>
            <person name="Zhang J."/>
            <person name="Lin C."/>
            <person name="Li X."/>
            <person name="Xing L."/>
            <person name="Huo D."/>
            <person name="Sun M."/>
            <person name="Wang L."/>
            <person name="Mercier A."/>
            <person name="Li F."/>
            <person name="Yang H."/>
            <person name="Xiang J."/>
        </authorList>
    </citation>
    <scope>NUCLEOTIDE SEQUENCE [LARGE SCALE GENOMIC DNA]</scope>
    <source>
        <strain evidence="3">Shaxun</strain>
        <tissue evidence="3">Muscle</tissue>
    </source>
</reference>
<dbReference type="InterPro" id="IPR050283">
    <property type="entry name" value="E-box_TF_Regulators"/>
</dbReference>
<dbReference type="PANTHER" id="PTHR23349">
    <property type="entry name" value="BASIC HELIX-LOOP-HELIX TRANSCRIPTION FACTOR, TWIST"/>
    <property type="match status" value="1"/>
</dbReference>
<name>A0A2G8JMW5_STIJA</name>
<evidence type="ECO:0000313" key="4">
    <source>
        <dbReference type="Proteomes" id="UP000230750"/>
    </source>
</evidence>
<dbReference type="OrthoDB" id="6241467at2759"/>
<dbReference type="CDD" id="cd11422">
    <property type="entry name" value="bHLH_TS_FIGLA"/>
    <property type="match status" value="1"/>
</dbReference>
<dbReference type="GO" id="GO:0000981">
    <property type="term" value="F:DNA-binding transcription factor activity, RNA polymerase II-specific"/>
    <property type="evidence" value="ECO:0007669"/>
    <property type="project" value="TreeGrafter"/>
</dbReference>
<evidence type="ECO:0000256" key="1">
    <source>
        <dbReference type="SAM" id="MobiDB-lite"/>
    </source>
</evidence>
<dbReference type="STRING" id="307972.A0A2G8JMW5"/>
<organism evidence="3 4">
    <name type="scientific">Stichopus japonicus</name>
    <name type="common">Sea cucumber</name>
    <dbReference type="NCBI Taxonomy" id="307972"/>
    <lineage>
        <taxon>Eukaryota</taxon>
        <taxon>Metazoa</taxon>
        <taxon>Echinodermata</taxon>
        <taxon>Eleutherozoa</taxon>
        <taxon>Echinozoa</taxon>
        <taxon>Holothuroidea</taxon>
        <taxon>Aspidochirotacea</taxon>
        <taxon>Aspidochirotida</taxon>
        <taxon>Stichopodidae</taxon>
        <taxon>Apostichopus</taxon>
    </lineage>
</organism>
<dbReference type="EMBL" id="MRZV01001558">
    <property type="protein sequence ID" value="PIK37102.1"/>
    <property type="molecule type" value="Genomic_DNA"/>
</dbReference>
<dbReference type="SMART" id="SM00353">
    <property type="entry name" value="HLH"/>
    <property type="match status" value="1"/>
</dbReference>
<keyword evidence="4" id="KW-1185">Reference proteome</keyword>
<dbReference type="InterPro" id="IPR011598">
    <property type="entry name" value="bHLH_dom"/>
</dbReference>
<feature type="domain" description="BHLH" evidence="2">
    <location>
        <begin position="461"/>
        <end position="514"/>
    </location>
</feature>
<dbReference type="Pfam" id="PF00010">
    <property type="entry name" value="HLH"/>
    <property type="match status" value="1"/>
</dbReference>
<dbReference type="SUPFAM" id="SSF47459">
    <property type="entry name" value="HLH, helix-loop-helix DNA-binding domain"/>
    <property type="match status" value="1"/>
</dbReference>
<dbReference type="Proteomes" id="UP000230750">
    <property type="component" value="Unassembled WGS sequence"/>
</dbReference>
<dbReference type="PANTHER" id="PTHR23349:SF111">
    <property type="entry name" value="BHLH DOMAIN-CONTAINING PROTEIN"/>
    <property type="match status" value="1"/>
</dbReference>
<dbReference type="Gene3D" id="4.10.280.10">
    <property type="entry name" value="Helix-loop-helix DNA-binding domain"/>
    <property type="match status" value="1"/>
</dbReference>
<gene>
    <name evidence="3" type="ORF">BSL78_26073</name>
</gene>
<dbReference type="GO" id="GO:0032502">
    <property type="term" value="P:developmental process"/>
    <property type="evidence" value="ECO:0007669"/>
    <property type="project" value="TreeGrafter"/>
</dbReference>
<feature type="compositionally biased region" description="Basic and acidic residues" evidence="1">
    <location>
        <begin position="436"/>
        <end position="448"/>
    </location>
</feature>
<dbReference type="AlphaFoldDB" id="A0A2G8JMW5"/>
<protein>
    <recommendedName>
        <fullName evidence="2">BHLH domain-containing protein</fullName>
    </recommendedName>
</protein>
<dbReference type="PROSITE" id="PS50888">
    <property type="entry name" value="BHLH"/>
    <property type="match status" value="1"/>
</dbReference>